<dbReference type="PROSITE" id="PS51318">
    <property type="entry name" value="TAT"/>
    <property type="match status" value="1"/>
</dbReference>
<sequence length="221" mass="21847">MSRGLVRRLLVAACAVLALGAATGSPSAAGLAGTGTGAGDAGDAAGRPAAGTPAGHGRMSHAPAGPDLTRNSPAGDTPDGPAPDDAGQQGRAVSDLHVGRADPEAVHPGGSTTVHAFVTNGGPDRTASGFTVLVVLPAGTRAEGPFFPESCQVSEDGRRVRCSFPPGLSSLRSATALVPVRVAPDTPAPSTLTGGRVVVVGPDDPDMSDNRQPFEVAIVPE</sequence>
<reference evidence="3 4" key="1">
    <citation type="submission" date="2022-10" db="EMBL/GenBank/DDBJ databases">
        <title>The complete genomes of actinobacterial strains from the NBC collection.</title>
        <authorList>
            <person name="Joergensen T.S."/>
            <person name="Alvarez Arevalo M."/>
            <person name="Sterndorff E.B."/>
            <person name="Faurdal D."/>
            <person name="Vuksanovic O."/>
            <person name="Mourched A.-S."/>
            <person name="Charusanti P."/>
            <person name="Shaw S."/>
            <person name="Blin K."/>
            <person name="Weber T."/>
        </authorList>
    </citation>
    <scope>NUCLEOTIDE SEQUENCE [LARGE SCALE GENOMIC DNA]</scope>
    <source>
        <strain evidence="3 4">NBC_01247</strain>
    </source>
</reference>
<evidence type="ECO:0000313" key="4">
    <source>
        <dbReference type="Proteomes" id="UP001432014"/>
    </source>
</evidence>
<feature type="compositionally biased region" description="Low complexity" evidence="1">
    <location>
        <begin position="73"/>
        <end position="90"/>
    </location>
</feature>
<organism evidence="3 4">
    <name type="scientific">Kitasatospora herbaricolor</name>
    <dbReference type="NCBI Taxonomy" id="68217"/>
    <lineage>
        <taxon>Bacteria</taxon>
        <taxon>Bacillati</taxon>
        <taxon>Actinomycetota</taxon>
        <taxon>Actinomycetes</taxon>
        <taxon>Kitasatosporales</taxon>
        <taxon>Streptomycetaceae</taxon>
        <taxon>Kitasatospora</taxon>
    </lineage>
</organism>
<keyword evidence="4" id="KW-1185">Reference proteome</keyword>
<dbReference type="EMBL" id="CP108482">
    <property type="protein sequence ID" value="WUS55851.1"/>
    <property type="molecule type" value="Genomic_DNA"/>
</dbReference>
<evidence type="ECO:0000256" key="1">
    <source>
        <dbReference type="SAM" id="MobiDB-lite"/>
    </source>
</evidence>
<proteinExistence type="predicted"/>
<feature type="compositionally biased region" description="Low complexity" evidence="1">
    <location>
        <begin position="41"/>
        <end position="55"/>
    </location>
</feature>
<name>A0ABZ1W4U8_9ACTN</name>
<feature type="region of interest" description="Disordered" evidence="1">
    <location>
        <begin position="34"/>
        <end position="91"/>
    </location>
</feature>
<keyword evidence="2" id="KW-0732">Signal</keyword>
<dbReference type="Proteomes" id="UP001432014">
    <property type="component" value="Chromosome"/>
</dbReference>
<evidence type="ECO:0000313" key="3">
    <source>
        <dbReference type="EMBL" id="WUS55851.1"/>
    </source>
</evidence>
<feature type="signal peptide" evidence="2">
    <location>
        <begin position="1"/>
        <end position="28"/>
    </location>
</feature>
<dbReference type="RefSeq" id="WP_329499535.1">
    <property type="nucleotide sequence ID" value="NZ_CP108460.1"/>
</dbReference>
<evidence type="ECO:0008006" key="5">
    <source>
        <dbReference type="Google" id="ProtNLM"/>
    </source>
</evidence>
<protein>
    <recommendedName>
        <fullName evidence="5">CARDB domain-containing protein</fullName>
    </recommendedName>
</protein>
<evidence type="ECO:0000256" key="2">
    <source>
        <dbReference type="SAM" id="SignalP"/>
    </source>
</evidence>
<dbReference type="InterPro" id="IPR006311">
    <property type="entry name" value="TAT_signal"/>
</dbReference>
<accession>A0ABZ1W4U8</accession>
<feature type="chain" id="PRO_5045270101" description="CARDB domain-containing protein" evidence="2">
    <location>
        <begin position="29"/>
        <end position="221"/>
    </location>
</feature>
<gene>
    <name evidence="3" type="ORF">OG469_10160</name>
</gene>